<evidence type="ECO:0000256" key="7">
    <source>
        <dbReference type="PROSITE-ProRule" id="PRU00042"/>
    </source>
</evidence>
<dbReference type="InterPro" id="IPR050331">
    <property type="entry name" value="Zinc_finger"/>
</dbReference>
<feature type="domain" description="C2H2-type" evidence="8">
    <location>
        <begin position="53"/>
        <end position="80"/>
    </location>
</feature>
<organism evidence="9 10">
    <name type="scientific">Owenia fusiformis</name>
    <name type="common">Polychaete worm</name>
    <dbReference type="NCBI Taxonomy" id="6347"/>
    <lineage>
        <taxon>Eukaryota</taxon>
        <taxon>Metazoa</taxon>
        <taxon>Spiralia</taxon>
        <taxon>Lophotrochozoa</taxon>
        <taxon>Annelida</taxon>
        <taxon>Polychaeta</taxon>
        <taxon>Sedentaria</taxon>
        <taxon>Canalipalpata</taxon>
        <taxon>Sabellida</taxon>
        <taxon>Oweniida</taxon>
        <taxon>Oweniidae</taxon>
        <taxon>Owenia</taxon>
    </lineage>
</organism>
<evidence type="ECO:0000256" key="1">
    <source>
        <dbReference type="ARBA" id="ARBA00004123"/>
    </source>
</evidence>
<sequence>YVALCFFIIINDCFSFSGMFPIPMMLPSDQEHLLQNVSGATHRKRQKQGSTLERCQLCLRTFMSRQNLKYHMLTHTGEKPFKCDMCDRAFSHPSNLNKHRIKSHMS</sequence>
<dbReference type="GO" id="GO:0005634">
    <property type="term" value="C:nucleus"/>
    <property type="evidence" value="ECO:0007669"/>
    <property type="project" value="UniProtKB-SubCell"/>
</dbReference>
<comment type="subcellular location">
    <subcellularLocation>
        <location evidence="1">Nucleus</location>
    </subcellularLocation>
</comment>
<evidence type="ECO:0000313" key="9">
    <source>
        <dbReference type="EMBL" id="CAH1776378.1"/>
    </source>
</evidence>
<dbReference type="PROSITE" id="PS00028">
    <property type="entry name" value="ZINC_FINGER_C2H2_1"/>
    <property type="match status" value="2"/>
</dbReference>
<dbReference type="Gene3D" id="3.30.160.60">
    <property type="entry name" value="Classic Zinc Finger"/>
    <property type="match status" value="2"/>
</dbReference>
<feature type="domain" description="C2H2-type" evidence="8">
    <location>
        <begin position="81"/>
        <end position="106"/>
    </location>
</feature>
<dbReference type="Pfam" id="PF00096">
    <property type="entry name" value="zf-C2H2"/>
    <property type="match status" value="1"/>
</dbReference>
<dbReference type="OrthoDB" id="3437960at2759"/>
<evidence type="ECO:0000256" key="5">
    <source>
        <dbReference type="ARBA" id="ARBA00022833"/>
    </source>
</evidence>
<dbReference type="PANTHER" id="PTHR16515">
    <property type="entry name" value="PR DOMAIN ZINC FINGER PROTEIN"/>
    <property type="match status" value="1"/>
</dbReference>
<dbReference type="PROSITE" id="PS50157">
    <property type="entry name" value="ZINC_FINGER_C2H2_2"/>
    <property type="match status" value="2"/>
</dbReference>
<dbReference type="FunFam" id="3.30.160.60:FF:000557">
    <property type="entry name" value="zinc finger and SCAN domain-containing protein 29"/>
    <property type="match status" value="1"/>
</dbReference>
<proteinExistence type="predicted"/>
<name>A0A8S4N5U8_OWEFU</name>
<dbReference type="InterPro" id="IPR013087">
    <property type="entry name" value="Znf_C2H2_type"/>
</dbReference>
<keyword evidence="10" id="KW-1185">Reference proteome</keyword>
<evidence type="ECO:0000259" key="8">
    <source>
        <dbReference type="PROSITE" id="PS50157"/>
    </source>
</evidence>
<reference evidence="9" key="1">
    <citation type="submission" date="2022-03" db="EMBL/GenBank/DDBJ databases">
        <authorList>
            <person name="Martin C."/>
        </authorList>
    </citation>
    <scope>NUCLEOTIDE SEQUENCE</scope>
</reference>
<dbReference type="SMART" id="SM00355">
    <property type="entry name" value="ZnF_C2H2"/>
    <property type="match status" value="2"/>
</dbReference>
<keyword evidence="3" id="KW-0677">Repeat</keyword>
<dbReference type="Proteomes" id="UP000749559">
    <property type="component" value="Unassembled WGS sequence"/>
</dbReference>
<evidence type="ECO:0000256" key="2">
    <source>
        <dbReference type="ARBA" id="ARBA00022723"/>
    </source>
</evidence>
<evidence type="ECO:0000256" key="6">
    <source>
        <dbReference type="ARBA" id="ARBA00023242"/>
    </source>
</evidence>
<gene>
    <name evidence="9" type="ORF">OFUS_LOCUS3557</name>
</gene>
<evidence type="ECO:0000313" key="10">
    <source>
        <dbReference type="Proteomes" id="UP000749559"/>
    </source>
</evidence>
<dbReference type="PANTHER" id="PTHR16515:SF49">
    <property type="entry name" value="GASTRULA ZINC FINGER PROTEIN XLCGF49.1-LIKE-RELATED"/>
    <property type="match status" value="1"/>
</dbReference>
<keyword evidence="2" id="KW-0479">Metal-binding</keyword>
<dbReference type="SUPFAM" id="SSF57667">
    <property type="entry name" value="beta-beta-alpha zinc fingers"/>
    <property type="match status" value="1"/>
</dbReference>
<dbReference type="AlphaFoldDB" id="A0A8S4N5U8"/>
<feature type="non-terminal residue" evidence="9">
    <location>
        <position position="1"/>
    </location>
</feature>
<dbReference type="Pfam" id="PF13894">
    <property type="entry name" value="zf-C2H2_4"/>
    <property type="match status" value="1"/>
</dbReference>
<keyword evidence="4 7" id="KW-0863">Zinc-finger</keyword>
<protein>
    <recommendedName>
        <fullName evidence="8">C2H2-type domain-containing protein</fullName>
    </recommendedName>
</protein>
<dbReference type="GO" id="GO:0008270">
    <property type="term" value="F:zinc ion binding"/>
    <property type="evidence" value="ECO:0007669"/>
    <property type="project" value="UniProtKB-KW"/>
</dbReference>
<dbReference type="GO" id="GO:0010468">
    <property type="term" value="P:regulation of gene expression"/>
    <property type="evidence" value="ECO:0007669"/>
    <property type="project" value="TreeGrafter"/>
</dbReference>
<keyword evidence="6" id="KW-0539">Nucleus</keyword>
<comment type="caution">
    <text evidence="9">The sequence shown here is derived from an EMBL/GenBank/DDBJ whole genome shotgun (WGS) entry which is preliminary data.</text>
</comment>
<accession>A0A8S4N5U8</accession>
<evidence type="ECO:0000256" key="4">
    <source>
        <dbReference type="ARBA" id="ARBA00022771"/>
    </source>
</evidence>
<dbReference type="EMBL" id="CAIIXF020000002">
    <property type="protein sequence ID" value="CAH1776378.1"/>
    <property type="molecule type" value="Genomic_DNA"/>
</dbReference>
<dbReference type="InterPro" id="IPR036236">
    <property type="entry name" value="Znf_C2H2_sf"/>
</dbReference>
<evidence type="ECO:0000256" key="3">
    <source>
        <dbReference type="ARBA" id="ARBA00022737"/>
    </source>
</evidence>
<keyword evidence="5" id="KW-0862">Zinc</keyword>